<dbReference type="Gene3D" id="2.40.420.20">
    <property type="match status" value="1"/>
</dbReference>
<dbReference type="Gene3D" id="1.10.287.470">
    <property type="entry name" value="Helix hairpin bin"/>
    <property type="match status" value="1"/>
</dbReference>
<name>A0A556ABK4_9BURK</name>
<keyword evidence="5" id="KW-1185">Reference proteome</keyword>
<comment type="caution">
    <text evidence="4">The sequence shown here is derived from an EMBL/GenBank/DDBJ whole genome shotgun (WGS) entry which is preliminary data.</text>
</comment>
<evidence type="ECO:0000313" key="5">
    <source>
        <dbReference type="Proteomes" id="UP000318405"/>
    </source>
</evidence>
<organism evidence="4 5">
    <name type="scientific">Verticiella sediminum</name>
    <dbReference type="NCBI Taxonomy" id="1247510"/>
    <lineage>
        <taxon>Bacteria</taxon>
        <taxon>Pseudomonadati</taxon>
        <taxon>Pseudomonadota</taxon>
        <taxon>Betaproteobacteria</taxon>
        <taxon>Burkholderiales</taxon>
        <taxon>Alcaligenaceae</taxon>
        <taxon>Verticiella</taxon>
    </lineage>
</organism>
<dbReference type="Gene3D" id="2.40.30.170">
    <property type="match status" value="1"/>
</dbReference>
<dbReference type="NCBIfam" id="TIGR01730">
    <property type="entry name" value="RND_mfp"/>
    <property type="match status" value="1"/>
</dbReference>
<reference evidence="4 5" key="1">
    <citation type="submission" date="2019-07" db="EMBL/GenBank/DDBJ databases">
        <title>Qingshengfaniella alkalisoli gen. nov., sp. nov., isolated from saline soil.</title>
        <authorList>
            <person name="Xu L."/>
            <person name="Huang X.-X."/>
            <person name="Sun J.-Q."/>
        </authorList>
    </citation>
    <scope>NUCLEOTIDE SEQUENCE [LARGE SCALE GENOMIC DNA]</scope>
    <source>
        <strain evidence="4 5">DSM 27279</strain>
    </source>
</reference>
<dbReference type="SUPFAM" id="SSF111369">
    <property type="entry name" value="HlyD-like secretion proteins"/>
    <property type="match status" value="1"/>
</dbReference>
<dbReference type="InterPro" id="IPR058625">
    <property type="entry name" value="MdtA-like_BSH"/>
</dbReference>
<dbReference type="RefSeq" id="WP_143950190.1">
    <property type="nucleotide sequence ID" value="NZ_BAABMB010000003.1"/>
</dbReference>
<dbReference type="InterPro" id="IPR006143">
    <property type="entry name" value="RND_pump_MFP"/>
</dbReference>
<evidence type="ECO:0000256" key="1">
    <source>
        <dbReference type="ARBA" id="ARBA00009477"/>
    </source>
</evidence>
<accession>A0A556ABK4</accession>
<evidence type="ECO:0000313" key="4">
    <source>
        <dbReference type="EMBL" id="TSH90274.1"/>
    </source>
</evidence>
<keyword evidence="2" id="KW-0732">Signal</keyword>
<dbReference type="PANTHER" id="PTHR30469">
    <property type="entry name" value="MULTIDRUG RESISTANCE PROTEIN MDTA"/>
    <property type="match status" value="1"/>
</dbReference>
<dbReference type="Proteomes" id="UP000318405">
    <property type="component" value="Unassembled WGS sequence"/>
</dbReference>
<feature type="signal peptide" evidence="2">
    <location>
        <begin position="1"/>
        <end position="36"/>
    </location>
</feature>
<dbReference type="EMBL" id="VLTJ01000039">
    <property type="protein sequence ID" value="TSH90274.1"/>
    <property type="molecule type" value="Genomic_DNA"/>
</dbReference>
<evidence type="ECO:0000259" key="3">
    <source>
        <dbReference type="Pfam" id="PF25917"/>
    </source>
</evidence>
<gene>
    <name evidence="4" type="ORF">FOZ76_20815</name>
</gene>
<comment type="similarity">
    <text evidence="1">Belongs to the membrane fusion protein (MFP) (TC 8.A.1) family.</text>
</comment>
<dbReference type="AlphaFoldDB" id="A0A556ABK4"/>
<dbReference type="OrthoDB" id="9806939at2"/>
<dbReference type="Gene3D" id="2.40.50.100">
    <property type="match status" value="1"/>
</dbReference>
<dbReference type="GO" id="GO:1990281">
    <property type="term" value="C:efflux pump complex"/>
    <property type="evidence" value="ECO:0007669"/>
    <property type="project" value="TreeGrafter"/>
</dbReference>
<dbReference type="Pfam" id="PF25917">
    <property type="entry name" value="BSH_RND"/>
    <property type="match status" value="1"/>
</dbReference>
<feature type="domain" description="Multidrug resistance protein MdtA-like barrel-sandwich hybrid" evidence="3">
    <location>
        <begin position="77"/>
        <end position="206"/>
    </location>
</feature>
<dbReference type="GO" id="GO:0015562">
    <property type="term" value="F:efflux transmembrane transporter activity"/>
    <property type="evidence" value="ECO:0007669"/>
    <property type="project" value="TreeGrafter"/>
</dbReference>
<feature type="chain" id="PRO_5021947395" evidence="2">
    <location>
        <begin position="37"/>
        <end position="394"/>
    </location>
</feature>
<dbReference type="PANTHER" id="PTHR30469:SF15">
    <property type="entry name" value="HLYD FAMILY OF SECRETION PROTEINS"/>
    <property type="match status" value="1"/>
</dbReference>
<proteinExistence type="inferred from homology"/>
<sequence>MAWKRETARCAGRRVRRGVWALAAVAVLLSGCERNAAVAEIPPRPVRTLVLAEQAVDVVGVFPGEVRPRVESRLAFQIGGRLVERLVQAGDTVAAGQPLARVDPQDLELAAAAARAELAAAEVESRRTGADLTRYGKLRESGFISAAELDQRKAAHDAAQARVAQARAGLRTRANQAEYAILRSDAAGVVTGVDAEVGQVVSAGQSIVRVARDEGKEIAFQIPEGRLERVRGAGAGRVELWSGGPVLQARLREVSASADPATRAFPARAALVDAPPSVHYGMTATIRFSSPLAQSLVRAPLSALIRDGGQEAVWLLDPASLTVSRRPVQVLTMTDADVVLGPGLPPGAEIVTAGVHMLQEGQQVRRLAGAAPAAAGPVQATLPLAPANAERGAH</sequence>
<evidence type="ECO:0000256" key="2">
    <source>
        <dbReference type="SAM" id="SignalP"/>
    </source>
</evidence>
<protein>
    <submittedName>
        <fullName evidence="4">Efflux RND transporter periplasmic adaptor subunit</fullName>
    </submittedName>
</protein>
<dbReference type="PROSITE" id="PS51257">
    <property type="entry name" value="PROKAR_LIPOPROTEIN"/>
    <property type="match status" value="1"/>
</dbReference>